<name>A0A7J3Y055_9CREN</name>
<comment type="caution">
    <text evidence="1">The sequence shown here is derived from an EMBL/GenBank/DDBJ whole genome shotgun (WGS) entry which is preliminary data.</text>
</comment>
<gene>
    <name evidence="1" type="ORF">ENM60_05315</name>
</gene>
<organism evidence="1">
    <name type="scientific">Thermogladius calderae</name>
    <dbReference type="NCBI Taxonomy" id="1200300"/>
    <lineage>
        <taxon>Archaea</taxon>
        <taxon>Thermoproteota</taxon>
        <taxon>Thermoprotei</taxon>
        <taxon>Desulfurococcales</taxon>
        <taxon>Desulfurococcaceae</taxon>
        <taxon>Thermogladius</taxon>
    </lineage>
</organism>
<reference evidence="1" key="1">
    <citation type="journal article" date="2020" name="mSystems">
        <title>Genome- and Community-Level Interaction Insights into Carbon Utilization and Element Cycling Functions of Hydrothermarchaeota in Hydrothermal Sediment.</title>
        <authorList>
            <person name="Zhou Z."/>
            <person name="Liu Y."/>
            <person name="Xu W."/>
            <person name="Pan J."/>
            <person name="Luo Z.H."/>
            <person name="Li M."/>
        </authorList>
    </citation>
    <scope>NUCLEOTIDE SEQUENCE [LARGE SCALE GENOMIC DNA]</scope>
    <source>
        <strain evidence="1">SpSt-110</strain>
    </source>
</reference>
<protein>
    <submittedName>
        <fullName evidence="1">Uncharacterized protein</fullName>
    </submittedName>
</protein>
<dbReference type="EMBL" id="DRYK01000066">
    <property type="protein sequence ID" value="HHP68185.1"/>
    <property type="molecule type" value="Genomic_DNA"/>
</dbReference>
<dbReference type="AlphaFoldDB" id="A0A7J3Y055"/>
<accession>A0A7J3Y055</accession>
<sequence length="97" mass="10105">MEEAVLIVMDLNGRVMNFAADLNTPRELIESLSKLGYGAHKALSGLAAMVGLGGVGKIDLEVEGLHITVSQQAGRIIVVAHRALREVAGRGGAVAET</sequence>
<evidence type="ECO:0000313" key="1">
    <source>
        <dbReference type="EMBL" id="HHP68185.1"/>
    </source>
</evidence>
<proteinExistence type="predicted"/>